<keyword evidence="4" id="KW-1185">Reference proteome</keyword>
<dbReference type="OrthoDB" id="1716040at2"/>
<dbReference type="Proteomes" id="UP000005435">
    <property type="component" value="Chromosome"/>
</dbReference>
<keyword evidence="2" id="KW-0472">Membrane</keyword>
<dbReference type="eggNOG" id="COG1302">
    <property type="taxonomic scope" value="Bacteria"/>
</dbReference>
<keyword evidence="2" id="KW-0812">Transmembrane</keyword>
<dbReference type="EMBL" id="CP003065">
    <property type="protein sequence ID" value="AEV68663.1"/>
    <property type="molecule type" value="Genomic_DNA"/>
</dbReference>
<dbReference type="HOGENOM" id="CLU_120389_1_0_9"/>
<reference evidence="3 4" key="2">
    <citation type="journal article" date="2012" name="Stand. Genomic Sci.">
        <title>Complete Genome Sequence of Clostridium clariflavum DSM 19732.</title>
        <authorList>
            <person name="Izquierdo J.A."/>
            <person name="Goodwin L."/>
            <person name="Davenport K.W."/>
            <person name="Teshima H."/>
            <person name="Bruce D."/>
            <person name="Detter C."/>
            <person name="Tapia R."/>
            <person name="Han S."/>
            <person name="Land M."/>
            <person name="Hauser L."/>
            <person name="Jeffries C.D."/>
            <person name="Han J."/>
            <person name="Pitluck S."/>
            <person name="Nolan M."/>
            <person name="Chen A."/>
            <person name="Huntemann M."/>
            <person name="Mavromatis K."/>
            <person name="Mikhailova N."/>
            <person name="Liolios K."/>
            <person name="Woyke T."/>
            <person name="Lynd L.R."/>
        </authorList>
    </citation>
    <scope>NUCLEOTIDE SEQUENCE [LARGE SCALE GENOMIC DNA]</scope>
    <source>
        <strain evidence="4">DSM 19732 / NBRC 101661 / EBR45</strain>
    </source>
</reference>
<dbReference type="AlphaFoldDB" id="G8LW59"/>
<gene>
    <name evidence="3" type="ordered locus">Clocl_2066</name>
</gene>
<accession>G8LW59</accession>
<dbReference type="STRING" id="720554.Clocl_2066"/>
<evidence type="ECO:0000256" key="1">
    <source>
        <dbReference type="ARBA" id="ARBA00005721"/>
    </source>
</evidence>
<sequence length="182" mass="20381" precursor="true">MNILFRTILAIYAFCLTVVSVILMAMTLNHRLFTGTTEYISEFVLPNRASNIIMFIIELIFFALSIIFLFSGVRSEREKKSISKANNIGEIRISLNAIENIALSASKKITGIKDTKAYVRKLGEDVSIFIKVIVLAETHIPTLSEELQVKVKKAVEETSGINVSDVKVSVENIYTGYKSRVE</sequence>
<evidence type="ECO:0000313" key="3">
    <source>
        <dbReference type="EMBL" id="AEV68663.1"/>
    </source>
</evidence>
<comment type="similarity">
    <text evidence="1">Belongs to the asp23 family.</text>
</comment>
<dbReference type="Pfam" id="PF03780">
    <property type="entry name" value="Asp23"/>
    <property type="match status" value="1"/>
</dbReference>
<dbReference type="KEGG" id="ccl:Clocl_2066"/>
<dbReference type="RefSeq" id="WP_014255243.1">
    <property type="nucleotide sequence ID" value="NC_016627.1"/>
</dbReference>
<dbReference type="NCBIfam" id="NF033218">
    <property type="entry name" value="anchor_AmaP"/>
    <property type="match status" value="1"/>
</dbReference>
<dbReference type="InterPro" id="IPR005531">
    <property type="entry name" value="Asp23"/>
</dbReference>
<reference evidence="4" key="1">
    <citation type="submission" date="2011-12" db="EMBL/GenBank/DDBJ databases">
        <title>Complete sequence of Clostridium clariflavum DSM 19732.</title>
        <authorList>
            <consortium name="US DOE Joint Genome Institute"/>
            <person name="Lucas S."/>
            <person name="Han J."/>
            <person name="Lapidus A."/>
            <person name="Cheng J.-F."/>
            <person name="Goodwin L."/>
            <person name="Pitluck S."/>
            <person name="Peters L."/>
            <person name="Teshima H."/>
            <person name="Detter J.C."/>
            <person name="Han C."/>
            <person name="Tapia R."/>
            <person name="Land M."/>
            <person name="Hauser L."/>
            <person name="Kyrpides N."/>
            <person name="Ivanova N."/>
            <person name="Pagani I."/>
            <person name="Kitzmiller T."/>
            <person name="Lynd L."/>
            <person name="Izquierdo J."/>
            <person name="Woyke T."/>
        </authorList>
    </citation>
    <scope>NUCLEOTIDE SEQUENCE [LARGE SCALE GENOMIC DNA]</scope>
    <source>
        <strain evidence="4">DSM 19732 / NBRC 101661 / EBR45</strain>
    </source>
</reference>
<keyword evidence="2" id="KW-1133">Transmembrane helix</keyword>
<name>G8LW59_ACECE</name>
<organism evidence="3 4">
    <name type="scientific">Acetivibrio clariflavus (strain DSM 19732 / NBRC 101661 / EBR45)</name>
    <name type="common">Clostridium clariflavum</name>
    <dbReference type="NCBI Taxonomy" id="720554"/>
    <lineage>
        <taxon>Bacteria</taxon>
        <taxon>Bacillati</taxon>
        <taxon>Bacillota</taxon>
        <taxon>Clostridia</taxon>
        <taxon>Eubacteriales</taxon>
        <taxon>Oscillospiraceae</taxon>
        <taxon>Acetivibrio</taxon>
    </lineage>
</organism>
<proteinExistence type="inferred from homology"/>
<feature type="transmembrane region" description="Helical" evidence="2">
    <location>
        <begin position="7"/>
        <end position="28"/>
    </location>
</feature>
<evidence type="ECO:0000313" key="4">
    <source>
        <dbReference type="Proteomes" id="UP000005435"/>
    </source>
</evidence>
<feature type="transmembrane region" description="Helical" evidence="2">
    <location>
        <begin position="48"/>
        <end position="70"/>
    </location>
</feature>
<protein>
    <recommendedName>
        <fullName evidence="5">Alkaline shock response membrane anchor protein AmaP</fullName>
    </recommendedName>
</protein>
<evidence type="ECO:0008006" key="5">
    <source>
        <dbReference type="Google" id="ProtNLM"/>
    </source>
</evidence>
<evidence type="ECO:0000256" key="2">
    <source>
        <dbReference type="SAM" id="Phobius"/>
    </source>
</evidence>